<evidence type="ECO:0000313" key="7">
    <source>
        <dbReference type="Proteomes" id="UP000800082"/>
    </source>
</evidence>
<feature type="non-terminal residue" evidence="6">
    <location>
        <position position="1"/>
    </location>
</feature>
<dbReference type="GO" id="GO:0008239">
    <property type="term" value="F:dipeptidyl-peptidase activity"/>
    <property type="evidence" value="ECO:0007669"/>
    <property type="project" value="TreeGrafter"/>
</dbReference>
<sequence length="498" mass="57290">PFSFTQRTTHLATSPPEGFNATFQQRYWLDLARYSKGQPVLLVDAADKPGEETVRLIEQGIVSHIADEVEAAIVVLEQRYYGRSFVTNNLSTASLQFLNTDEAIADMAYFSEHFPYKQHWELDTSVLPANAPWISYGHWIAGTKAALLRKMYPNQLWGAIASSAPLLAIQNVWQYLEAIRLQADPLCMQVVTTVVADVDDEIDRAGLNDDGEIIITEPLARYREMFNLSTEKTVRDFMNQVATPLGLWQRRSWDERQEDNRAWEYFCANLTRGITLEEEIDDQISAVEQQNKAVFHSRAMDNYAYYIRHYLAVGHQRPDMSQLSQPQDDEVFPLGEIRRNRTESQKTELGQVWRLWYWQACTEWGYFSAAEPYPLPATLSRSLSEFYLTEVCRFAFDFPDDYLVTVDRINKHGGVTLHAPRLLFVNGEDDPWLYVTAHSPLAGDMRTKLGDGYLLRQGGFANDRTALSRLADEPVEIRLVHEEEIKAVKEWVAEWKLQ</sequence>
<feature type="non-terminal residue" evidence="6">
    <location>
        <position position="498"/>
    </location>
</feature>
<dbReference type="Pfam" id="PF05577">
    <property type="entry name" value="Peptidase_S28"/>
    <property type="match status" value="1"/>
</dbReference>
<dbReference type="PANTHER" id="PTHR11010:SF117">
    <property type="entry name" value="SERINE PROTEASE 16"/>
    <property type="match status" value="1"/>
</dbReference>
<dbReference type="OrthoDB" id="1735038at2759"/>
<dbReference type="GO" id="GO:0070008">
    <property type="term" value="F:serine-type exopeptidase activity"/>
    <property type="evidence" value="ECO:0007669"/>
    <property type="project" value="InterPro"/>
</dbReference>
<accession>A0A6A5R3Y1</accession>
<keyword evidence="5" id="KW-0325">Glycoprotein</keyword>
<reference evidence="6" key="1">
    <citation type="journal article" date="2020" name="Stud. Mycol.">
        <title>101 Dothideomycetes genomes: a test case for predicting lifestyles and emergence of pathogens.</title>
        <authorList>
            <person name="Haridas S."/>
            <person name="Albert R."/>
            <person name="Binder M."/>
            <person name="Bloem J."/>
            <person name="Labutti K."/>
            <person name="Salamov A."/>
            <person name="Andreopoulos B."/>
            <person name="Baker S."/>
            <person name="Barry K."/>
            <person name="Bills G."/>
            <person name="Bluhm B."/>
            <person name="Cannon C."/>
            <person name="Castanera R."/>
            <person name="Culley D."/>
            <person name="Daum C."/>
            <person name="Ezra D."/>
            <person name="Gonzalez J."/>
            <person name="Henrissat B."/>
            <person name="Kuo A."/>
            <person name="Liang C."/>
            <person name="Lipzen A."/>
            <person name="Lutzoni F."/>
            <person name="Magnuson J."/>
            <person name="Mondo S."/>
            <person name="Nolan M."/>
            <person name="Ohm R."/>
            <person name="Pangilinan J."/>
            <person name="Park H.-J."/>
            <person name="Ramirez L."/>
            <person name="Alfaro M."/>
            <person name="Sun H."/>
            <person name="Tritt A."/>
            <person name="Yoshinaga Y."/>
            <person name="Zwiers L.-H."/>
            <person name="Turgeon B."/>
            <person name="Goodwin S."/>
            <person name="Spatafora J."/>
            <person name="Crous P."/>
            <person name="Grigoriev I."/>
        </authorList>
    </citation>
    <scope>NUCLEOTIDE SEQUENCE</scope>
    <source>
        <strain evidence="6">CBS 183.55</strain>
    </source>
</reference>
<comment type="similarity">
    <text evidence="1">Belongs to the peptidase S28 family.</text>
</comment>
<dbReference type="InterPro" id="IPR029058">
    <property type="entry name" value="AB_hydrolase_fold"/>
</dbReference>
<dbReference type="GeneID" id="54346102"/>
<dbReference type="AlphaFoldDB" id="A0A6A5R3Y1"/>
<proteinExistence type="inferred from homology"/>
<dbReference type="RefSeq" id="XP_033442596.1">
    <property type="nucleotide sequence ID" value="XM_033588455.1"/>
</dbReference>
<keyword evidence="7" id="KW-1185">Reference proteome</keyword>
<evidence type="ECO:0000256" key="5">
    <source>
        <dbReference type="ARBA" id="ARBA00023180"/>
    </source>
</evidence>
<evidence type="ECO:0000256" key="3">
    <source>
        <dbReference type="ARBA" id="ARBA00022729"/>
    </source>
</evidence>
<dbReference type="EMBL" id="ML979033">
    <property type="protein sequence ID" value="KAF1922343.1"/>
    <property type="molecule type" value="Genomic_DNA"/>
</dbReference>
<evidence type="ECO:0008006" key="8">
    <source>
        <dbReference type="Google" id="ProtNLM"/>
    </source>
</evidence>
<dbReference type="PANTHER" id="PTHR11010">
    <property type="entry name" value="PROTEASE S28 PRO-X CARBOXYPEPTIDASE-RELATED"/>
    <property type="match status" value="1"/>
</dbReference>
<keyword evidence="2" id="KW-0645">Protease</keyword>
<keyword evidence="4" id="KW-0378">Hydrolase</keyword>
<keyword evidence="3" id="KW-0732">Signal</keyword>
<organism evidence="6 7">
    <name type="scientific">Didymella exigua CBS 183.55</name>
    <dbReference type="NCBI Taxonomy" id="1150837"/>
    <lineage>
        <taxon>Eukaryota</taxon>
        <taxon>Fungi</taxon>
        <taxon>Dikarya</taxon>
        <taxon>Ascomycota</taxon>
        <taxon>Pezizomycotina</taxon>
        <taxon>Dothideomycetes</taxon>
        <taxon>Pleosporomycetidae</taxon>
        <taxon>Pleosporales</taxon>
        <taxon>Pleosporineae</taxon>
        <taxon>Didymellaceae</taxon>
        <taxon>Didymella</taxon>
    </lineage>
</organism>
<dbReference type="InterPro" id="IPR008758">
    <property type="entry name" value="Peptidase_S28"/>
</dbReference>
<name>A0A6A5R3Y1_9PLEO</name>
<evidence type="ECO:0000256" key="4">
    <source>
        <dbReference type="ARBA" id="ARBA00022801"/>
    </source>
</evidence>
<evidence type="ECO:0000256" key="1">
    <source>
        <dbReference type="ARBA" id="ARBA00011079"/>
    </source>
</evidence>
<evidence type="ECO:0000313" key="6">
    <source>
        <dbReference type="EMBL" id="KAF1922343.1"/>
    </source>
</evidence>
<dbReference type="Gene3D" id="3.40.50.1820">
    <property type="entry name" value="alpha/beta hydrolase"/>
    <property type="match status" value="2"/>
</dbReference>
<gene>
    <name evidence="6" type="ORF">M421DRAFT_23727</name>
</gene>
<dbReference type="GO" id="GO:0006508">
    <property type="term" value="P:proteolysis"/>
    <property type="evidence" value="ECO:0007669"/>
    <property type="project" value="UniProtKB-KW"/>
</dbReference>
<protein>
    <recommendedName>
        <fullName evidence="8">Peptidase S28</fullName>
    </recommendedName>
</protein>
<dbReference type="Proteomes" id="UP000800082">
    <property type="component" value="Unassembled WGS sequence"/>
</dbReference>
<evidence type="ECO:0000256" key="2">
    <source>
        <dbReference type="ARBA" id="ARBA00022670"/>
    </source>
</evidence>